<name>E6TBY9_MYCSR</name>
<gene>
    <name evidence="2" type="ordered locus">Mspyr1_07460</name>
</gene>
<evidence type="ECO:0000313" key="2">
    <source>
        <dbReference type="EMBL" id="ADT97446.1"/>
    </source>
</evidence>
<keyword evidence="3" id="KW-1185">Reference proteome</keyword>
<proteinExistence type="predicted"/>
<sequence>MDLTWWPVAALGAGAVVLVIAVAILLPVTGNQDRRLPLANTDRLTRLPEYRAVLRRQTRAAIVTLTLLILLCGTTVLVSARPNEPRRDEAGAVARQDIMLCAGSPVDEPATSDFLRYFARQAPTYGAERIGLTSSNRRLIPLTRDHQFAAGRLGDFARNSPAAPTFASSVTYADYSPTVADVLALCLTGFPDFENESTTRRSLIYVGPGSLRAPGDTRPSLYTDAETVEMARRAGVQISAIATPGRDTGALSAAVGETGGQFFRFDPARVDGQLDAIRAAAAAPPEGIDVREDSPVVALIVALALSALLAVSLLAVRR</sequence>
<keyword evidence="1" id="KW-1133">Transmembrane helix</keyword>
<dbReference type="HOGENOM" id="CLU_782604_0_0_11"/>
<feature type="transmembrane region" description="Helical" evidence="1">
    <location>
        <begin position="6"/>
        <end position="28"/>
    </location>
</feature>
<evidence type="ECO:0000256" key="1">
    <source>
        <dbReference type="SAM" id="Phobius"/>
    </source>
</evidence>
<dbReference type="EMBL" id="CP002385">
    <property type="protein sequence ID" value="ADT97446.1"/>
    <property type="molecule type" value="Genomic_DNA"/>
</dbReference>
<evidence type="ECO:0000313" key="3">
    <source>
        <dbReference type="Proteomes" id="UP000008916"/>
    </source>
</evidence>
<organism evidence="2 3">
    <name type="scientific">Mycolicibacterium gilvum (strain DSM 45189 / LMG 24558 / Spyr1)</name>
    <name type="common">Mycobacterium gilvum</name>
    <dbReference type="NCBI Taxonomy" id="278137"/>
    <lineage>
        <taxon>Bacteria</taxon>
        <taxon>Bacillati</taxon>
        <taxon>Actinomycetota</taxon>
        <taxon>Actinomycetes</taxon>
        <taxon>Mycobacteriales</taxon>
        <taxon>Mycobacteriaceae</taxon>
        <taxon>Mycolicibacterium</taxon>
    </lineage>
</organism>
<accession>E6TBY9</accession>
<evidence type="ECO:0008006" key="4">
    <source>
        <dbReference type="Google" id="ProtNLM"/>
    </source>
</evidence>
<keyword evidence="1" id="KW-0812">Transmembrane</keyword>
<feature type="transmembrane region" description="Helical" evidence="1">
    <location>
        <begin position="296"/>
        <end position="316"/>
    </location>
</feature>
<dbReference type="KEGG" id="msp:Mspyr1_07460"/>
<keyword evidence="1" id="KW-0472">Membrane</keyword>
<dbReference type="AlphaFoldDB" id="E6TBY9"/>
<dbReference type="Proteomes" id="UP000008916">
    <property type="component" value="Chromosome"/>
</dbReference>
<feature type="transmembrane region" description="Helical" evidence="1">
    <location>
        <begin position="60"/>
        <end position="80"/>
    </location>
</feature>
<dbReference type="RefSeq" id="WP_013470633.1">
    <property type="nucleotide sequence ID" value="NC_014814.1"/>
</dbReference>
<protein>
    <recommendedName>
        <fullName evidence="4">von Willebrand factor, type A</fullName>
    </recommendedName>
</protein>
<reference evidence="2 3" key="1">
    <citation type="journal article" date="2011" name="Stand. Genomic Sci.">
        <title>Complete genome sequence of Mycobacterium sp. strain (Spyr1) and reclassification to Mycobacterium gilvum Spyr1.</title>
        <authorList>
            <person name="Kallimanis A."/>
            <person name="Karabika E."/>
            <person name="Mavromatis K."/>
            <person name="Lapidus A."/>
            <person name="Labutti K.M."/>
            <person name="Liolios K."/>
            <person name="Ivanova N."/>
            <person name="Goodwin L."/>
            <person name="Woyke T."/>
            <person name="Velentzas A.D."/>
            <person name="Perisynakis A."/>
            <person name="Ouzounis C.C."/>
            <person name="Kyrpides N.C."/>
            <person name="Koukkou A.I."/>
            <person name="Drainas C."/>
        </authorList>
    </citation>
    <scope>NUCLEOTIDE SEQUENCE [LARGE SCALE GENOMIC DNA]</scope>
    <source>
        <strain evidence="3">DSM 45189 / LMG 24558 / Spyr1</strain>
    </source>
</reference>